<dbReference type="Gene3D" id="3.50.50.60">
    <property type="entry name" value="FAD/NAD(P)-binding domain"/>
    <property type="match status" value="1"/>
</dbReference>
<keyword evidence="3" id="KW-1185">Reference proteome</keyword>
<sequence length="108" mass="11143">MDVTRRGLLKSIGVAGGAGAMFESMRALGLLAGPEAAADFREPLAGDLPPEQRGRHVLILGAGMAGLTAAYELGKAGYRCTVLEAADRVGGRNWTVRGGTTSTDLDGR</sequence>
<evidence type="ECO:0000259" key="1">
    <source>
        <dbReference type="Pfam" id="PF01593"/>
    </source>
</evidence>
<dbReference type="PANTHER" id="PTHR10742:SF410">
    <property type="entry name" value="LYSINE-SPECIFIC HISTONE DEMETHYLASE 2"/>
    <property type="match status" value="1"/>
</dbReference>
<dbReference type="RefSeq" id="WP_344133907.1">
    <property type="nucleotide sequence ID" value="NZ_BAAARA010000013.1"/>
</dbReference>
<reference evidence="2 3" key="1">
    <citation type="journal article" date="2019" name="Int. J. Syst. Evol. Microbiol.">
        <title>The Global Catalogue of Microorganisms (GCM) 10K type strain sequencing project: providing services to taxonomists for standard genome sequencing and annotation.</title>
        <authorList>
            <consortium name="The Broad Institute Genomics Platform"/>
            <consortium name="The Broad Institute Genome Sequencing Center for Infectious Disease"/>
            <person name="Wu L."/>
            <person name="Ma J."/>
        </authorList>
    </citation>
    <scope>NUCLEOTIDE SEQUENCE [LARGE SCALE GENOMIC DNA]</scope>
    <source>
        <strain evidence="2 3">JCM 16221</strain>
    </source>
</reference>
<gene>
    <name evidence="2" type="ORF">GCM10009854_36280</name>
</gene>
<dbReference type="InterPro" id="IPR050281">
    <property type="entry name" value="Flavin_monoamine_oxidase"/>
</dbReference>
<dbReference type="Pfam" id="PF01593">
    <property type="entry name" value="Amino_oxidase"/>
    <property type="match status" value="1"/>
</dbReference>
<dbReference type="PANTHER" id="PTHR10742">
    <property type="entry name" value="FLAVIN MONOAMINE OXIDASE"/>
    <property type="match status" value="1"/>
</dbReference>
<protein>
    <recommendedName>
        <fullName evidence="1">Amine oxidase domain-containing protein</fullName>
    </recommendedName>
</protein>
<feature type="domain" description="Amine oxidase" evidence="1">
    <location>
        <begin position="64"/>
        <end position="102"/>
    </location>
</feature>
<dbReference type="PROSITE" id="PS51318">
    <property type="entry name" value="TAT"/>
    <property type="match status" value="1"/>
</dbReference>
<dbReference type="InterPro" id="IPR006311">
    <property type="entry name" value="TAT_signal"/>
</dbReference>
<dbReference type="Proteomes" id="UP001501218">
    <property type="component" value="Unassembled WGS sequence"/>
</dbReference>
<evidence type="ECO:0000313" key="3">
    <source>
        <dbReference type="Proteomes" id="UP001501218"/>
    </source>
</evidence>
<dbReference type="InterPro" id="IPR036188">
    <property type="entry name" value="FAD/NAD-bd_sf"/>
</dbReference>
<comment type="caution">
    <text evidence="2">The sequence shown here is derived from an EMBL/GenBank/DDBJ whole genome shotgun (WGS) entry which is preliminary data.</text>
</comment>
<name>A0ABN3GLU5_9PSEU</name>
<dbReference type="InterPro" id="IPR002937">
    <property type="entry name" value="Amino_oxidase"/>
</dbReference>
<dbReference type="SUPFAM" id="SSF51905">
    <property type="entry name" value="FAD/NAD(P)-binding domain"/>
    <property type="match status" value="1"/>
</dbReference>
<dbReference type="EMBL" id="BAAARA010000013">
    <property type="protein sequence ID" value="GAA2354956.1"/>
    <property type="molecule type" value="Genomic_DNA"/>
</dbReference>
<proteinExistence type="predicted"/>
<organism evidence="2 3">
    <name type="scientific">Saccharopolyspora halophila</name>
    <dbReference type="NCBI Taxonomy" id="405551"/>
    <lineage>
        <taxon>Bacteria</taxon>
        <taxon>Bacillati</taxon>
        <taxon>Actinomycetota</taxon>
        <taxon>Actinomycetes</taxon>
        <taxon>Pseudonocardiales</taxon>
        <taxon>Pseudonocardiaceae</taxon>
        <taxon>Saccharopolyspora</taxon>
    </lineage>
</organism>
<accession>A0ABN3GLU5</accession>
<evidence type="ECO:0000313" key="2">
    <source>
        <dbReference type="EMBL" id="GAA2354956.1"/>
    </source>
</evidence>